<dbReference type="PANTHER" id="PTHR21224">
    <property type="entry name" value="INTEGRATOR COMPLEX SUBUNIT 1"/>
    <property type="match status" value="1"/>
</dbReference>
<keyword evidence="2" id="KW-1185">Reference proteome</keyword>
<organism evidence="1 2">
    <name type="scientific">Daphnia pulex</name>
    <name type="common">Water flea</name>
    <dbReference type="NCBI Taxonomy" id="6669"/>
    <lineage>
        <taxon>Eukaryota</taxon>
        <taxon>Metazoa</taxon>
        <taxon>Ecdysozoa</taxon>
        <taxon>Arthropoda</taxon>
        <taxon>Crustacea</taxon>
        <taxon>Branchiopoda</taxon>
        <taxon>Diplostraca</taxon>
        <taxon>Cladocera</taxon>
        <taxon>Anomopoda</taxon>
        <taxon>Daphniidae</taxon>
        <taxon>Daphnia</taxon>
    </lineage>
</organism>
<dbReference type="GO" id="GO:0034474">
    <property type="term" value="P:U2 snRNA 3'-end processing"/>
    <property type="evidence" value="ECO:0007669"/>
    <property type="project" value="InterPro"/>
</dbReference>
<sequence length="166" mass="18712">MVLRLTAYHYPKNMVLPQGYSPPNLAVSTLYWKAWLMLLMLLMLIAHYPGSLGSEAWNSFPPTLRALMEMCITNDFATSSVTTDQTELQVAAIEKQTILEFETHLGAASTKTVITENNSLLLSQLTSLDPRGSTRRPDLCFDRQKEINHSFIDNSQNLINRSLIAH</sequence>
<dbReference type="PhylomeDB" id="E9HW27"/>
<dbReference type="InterPro" id="IPR038902">
    <property type="entry name" value="INTS1"/>
</dbReference>
<dbReference type="STRING" id="6669.E9HW27"/>
<dbReference type="OrthoDB" id="7396969at2759"/>
<dbReference type="EMBL" id="GL732888">
    <property type="protein sequence ID" value="EFX64055.1"/>
    <property type="molecule type" value="Genomic_DNA"/>
</dbReference>
<reference evidence="1 2" key="1">
    <citation type="journal article" date="2011" name="Science">
        <title>The ecoresponsive genome of Daphnia pulex.</title>
        <authorList>
            <person name="Colbourne J.K."/>
            <person name="Pfrender M.E."/>
            <person name="Gilbert D."/>
            <person name="Thomas W.K."/>
            <person name="Tucker A."/>
            <person name="Oakley T.H."/>
            <person name="Tokishita S."/>
            <person name="Aerts A."/>
            <person name="Arnold G.J."/>
            <person name="Basu M.K."/>
            <person name="Bauer D.J."/>
            <person name="Caceres C.E."/>
            <person name="Carmel L."/>
            <person name="Casola C."/>
            <person name="Choi J.H."/>
            <person name="Detter J.C."/>
            <person name="Dong Q."/>
            <person name="Dusheyko S."/>
            <person name="Eads B.D."/>
            <person name="Frohlich T."/>
            <person name="Geiler-Samerotte K.A."/>
            <person name="Gerlach D."/>
            <person name="Hatcher P."/>
            <person name="Jogdeo S."/>
            <person name="Krijgsveld J."/>
            <person name="Kriventseva E.V."/>
            <person name="Kultz D."/>
            <person name="Laforsch C."/>
            <person name="Lindquist E."/>
            <person name="Lopez J."/>
            <person name="Manak J.R."/>
            <person name="Muller J."/>
            <person name="Pangilinan J."/>
            <person name="Patwardhan R.P."/>
            <person name="Pitluck S."/>
            <person name="Pritham E.J."/>
            <person name="Rechtsteiner A."/>
            <person name="Rho M."/>
            <person name="Rogozin I.B."/>
            <person name="Sakarya O."/>
            <person name="Salamov A."/>
            <person name="Schaack S."/>
            <person name="Shapiro H."/>
            <person name="Shiga Y."/>
            <person name="Skalitzky C."/>
            <person name="Smith Z."/>
            <person name="Souvorov A."/>
            <person name="Sung W."/>
            <person name="Tang Z."/>
            <person name="Tsuchiya D."/>
            <person name="Tu H."/>
            <person name="Vos H."/>
            <person name="Wang M."/>
            <person name="Wolf Y.I."/>
            <person name="Yamagata H."/>
            <person name="Yamada T."/>
            <person name="Ye Y."/>
            <person name="Shaw J.R."/>
            <person name="Andrews J."/>
            <person name="Crease T.J."/>
            <person name="Tang H."/>
            <person name="Lucas S.M."/>
            <person name="Robertson H.M."/>
            <person name="Bork P."/>
            <person name="Koonin E.V."/>
            <person name="Zdobnov E.M."/>
            <person name="Grigoriev I.V."/>
            <person name="Lynch M."/>
            <person name="Boore J.L."/>
        </authorList>
    </citation>
    <scope>NUCLEOTIDE SEQUENCE [LARGE SCALE GENOMIC DNA]</scope>
</reference>
<name>E9HW27_DAPPU</name>
<dbReference type="Proteomes" id="UP000000305">
    <property type="component" value="Unassembled WGS sequence"/>
</dbReference>
<dbReference type="KEGG" id="dpx:DAPPUDRAFT_334644"/>
<dbReference type="GO" id="GO:0032039">
    <property type="term" value="C:integrator complex"/>
    <property type="evidence" value="ECO:0007669"/>
    <property type="project" value="InterPro"/>
</dbReference>
<dbReference type="InParanoid" id="E9HW27"/>
<evidence type="ECO:0000313" key="2">
    <source>
        <dbReference type="Proteomes" id="UP000000305"/>
    </source>
</evidence>
<dbReference type="PANTHER" id="PTHR21224:SF1">
    <property type="entry name" value="INTEGRATOR COMPLEX SUBUNIT 1"/>
    <property type="match status" value="1"/>
</dbReference>
<dbReference type="HOGENOM" id="CLU_1604403_0_0_1"/>
<evidence type="ECO:0000313" key="1">
    <source>
        <dbReference type="EMBL" id="EFX64055.1"/>
    </source>
</evidence>
<accession>E9HW27</accession>
<proteinExistence type="predicted"/>
<gene>
    <name evidence="1" type="ORF">DAPPUDRAFT_334644</name>
</gene>
<dbReference type="eggNOG" id="KOG4596">
    <property type="taxonomic scope" value="Eukaryota"/>
</dbReference>
<dbReference type="AlphaFoldDB" id="E9HW27"/>
<protein>
    <submittedName>
        <fullName evidence="1">Uncharacterized protein</fullName>
    </submittedName>
</protein>